<evidence type="ECO:0000256" key="1">
    <source>
        <dbReference type="ARBA" id="ARBA00004496"/>
    </source>
</evidence>
<evidence type="ECO:0000259" key="7">
    <source>
        <dbReference type="Pfam" id="PF02631"/>
    </source>
</evidence>
<dbReference type="InterPro" id="IPR053925">
    <property type="entry name" value="RecX_HTH_3rd"/>
</dbReference>
<evidence type="ECO:0000256" key="4">
    <source>
        <dbReference type="ARBA" id="ARBA00022490"/>
    </source>
</evidence>
<organism evidence="10 11">
    <name type="scientific">Rugosimonospora africana</name>
    <dbReference type="NCBI Taxonomy" id="556532"/>
    <lineage>
        <taxon>Bacteria</taxon>
        <taxon>Bacillati</taxon>
        <taxon>Actinomycetota</taxon>
        <taxon>Actinomycetes</taxon>
        <taxon>Micromonosporales</taxon>
        <taxon>Micromonosporaceae</taxon>
        <taxon>Rugosimonospora</taxon>
    </lineage>
</organism>
<proteinExistence type="inferred from homology"/>
<keyword evidence="11" id="KW-1185">Reference proteome</keyword>
<evidence type="ECO:0000313" key="11">
    <source>
        <dbReference type="Proteomes" id="UP000642748"/>
    </source>
</evidence>
<dbReference type="Gene3D" id="1.10.10.10">
    <property type="entry name" value="Winged helix-like DNA-binding domain superfamily/Winged helix DNA-binding domain"/>
    <property type="match status" value="1"/>
</dbReference>
<comment type="subcellular location">
    <subcellularLocation>
        <location evidence="1 5">Cytoplasm</location>
    </subcellularLocation>
</comment>
<reference evidence="10" key="1">
    <citation type="submission" date="2021-01" db="EMBL/GenBank/DDBJ databases">
        <title>Whole genome shotgun sequence of Rugosimonospora africana NBRC 104875.</title>
        <authorList>
            <person name="Komaki H."/>
            <person name="Tamura T."/>
        </authorList>
    </citation>
    <scope>NUCLEOTIDE SEQUENCE</scope>
    <source>
        <strain evidence="10">NBRC 104875</strain>
    </source>
</reference>
<keyword evidence="4 5" id="KW-0963">Cytoplasm</keyword>
<dbReference type="Proteomes" id="UP000642748">
    <property type="component" value="Unassembled WGS sequence"/>
</dbReference>
<dbReference type="EMBL" id="BONZ01000016">
    <property type="protein sequence ID" value="GIH13741.1"/>
    <property type="molecule type" value="Genomic_DNA"/>
</dbReference>
<accession>A0A8J3QNH8</accession>
<protein>
    <recommendedName>
        <fullName evidence="3 5">Regulatory protein RecX</fullName>
    </recommendedName>
</protein>
<feature type="domain" description="RecX second three-helical" evidence="7">
    <location>
        <begin position="169"/>
        <end position="210"/>
    </location>
</feature>
<dbReference type="Pfam" id="PF21982">
    <property type="entry name" value="RecX_HTH1"/>
    <property type="match status" value="1"/>
</dbReference>
<dbReference type="InterPro" id="IPR053924">
    <property type="entry name" value="RecX_HTH_2nd"/>
</dbReference>
<dbReference type="HAMAP" id="MF_01114">
    <property type="entry name" value="RecX"/>
    <property type="match status" value="1"/>
</dbReference>
<dbReference type="InterPro" id="IPR003783">
    <property type="entry name" value="Regulatory_RecX"/>
</dbReference>
<evidence type="ECO:0000256" key="6">
    <source>
        <dbReference type="SAM" id="MobiDB-lite"/>
    </source>
</evidence>
<evidence type="ECO:0000259" key="8">
    <source>
        <dbReference type="Pfam" id="PF21981"/>
    </source>
</evidence>
<feature type="compositionally biased region" description="Basic and acidic residues" evidence="6">
    <location>
        <begin position="70"/>
        <end position="117"/>
    </location>
</feature>
<evidence type="ECO:0000256" key="3">
    <source>
        <dbReference type="ARBA" id="ARBA00018111"/>
    </source>
</evidence>
<evidence type="ECO:0000256" key="2">
    <source>
        <dbReference type="ARBA" id="ARBA00009695"/>
    </source>
</evidence>
<dbReference type="PANTHER" id="PTHR33602:SF1">
    <property type="entry name" value="REGULATORY PROTEIN RECX FAMILY PROTEIN"/>
    <property type="match status" value="1"/>
</dbReference>
<comment type="similarity">
    <text evidence="2 5">Belongs to the RecX family.</text>
</comment>
<name>A0A8J3QNH8_9ACTN</name>
<dbReference type="Pfam" id="PF21981">
    <property type="entry name" value="RecX_HTH3"/>
    <property type="match status" value="1"/>
</dbReference>
<comment type="caution">
    <text evidence="10">The sequence shown here is derived from an EMBL/GenBank/DDBJ whole genome shotgun (WGS) entry which is preliminary data.</text>
</comment>
<gene>
    <name evidence="5" type="primary">recX</name>
    <name evidence="10" type="ORF">Raf01_19130</name>
</gene>
<dbReference type="InterPro" id="IPR036388">
    <property type="entry name" value="WH-like_DNA-bd_sf"/>
</dbReference>
<dbReference type="AlphaFoldDB" id="A0A8J3QNH8"/>
<feature type="domain" description="RecX first three-helical" evidence="9">
    <location>
        <begin position="123"/>
        <end position="161"/>
    </location>
</feature>
<dbReference type="PANTHER" id="PTHR33602">
    <property type="entry name" value="REGULATORY PROTEIN RECX FAMILY PROTEIN"/>
    <property type="match status" value="1"/>
</dbReference>
<feature type="region of interest" description="Disordered" evidence="6">
    <location>
        <begin position="1"/>
        <end position="123"/>
    </location>
</feature>
<sequence length="298" mass="32279">MPGRRRGARTGRGWDAAPPRPRRAPARPGPASPEDSGWIVSDEPLWTPDEDGYTTAPEKDGEPAADDSGAPERSRRARYGRDRSGARGDRSETQSDRSETQSDRSGRDGERKSEPARDPGQVARDICLQQLAVRPRTRAELAAVLRKRGVADQVAAEVLDRYDEVGLIDDAAFAKAWVASRHHGKGLARRALANELNKRGVDSELVGAALEEIDQDTEAATARALVDRKLRTMSTAPPEAVFRRLVGMLARKGYPPGLAITAVKEALAAREDEVGAVSDVVDPDDLPDLIGDSDDPIR</sequence>
<comment type="function">
    <text evidence="5">Modulates RecA activity.</text>
</comment>
<evidence type="ECO:0000313" key="10">
    <source>
        <dbReference type="EMBL" id="GIH13741.1"/>
    </source>
</evidence>
<dbReference type="Pfam" id="PF02631">
    <property type="entry name" value="RecX_HTH2"/>
    <property type="match status" value="1"/>
</dbReference>
<evidence type="ECO:0000256" key="5">
    <source>
        <dbReference type="HAMAP-Rule" id="MF_01114"/>
    </source>
</evidence>
<dbReference type="InterPro" id="IPR053926">
    <property type="entry name" value="RecX_HTH_1st"/>
</dbReference>
<dbReference type="GO" id="GO:0006282">
    <property type="term" value="P:regulation of DNA repair"/>
    <property type="evidence" value="ECO:0007669"/>
    <property type="project" value="UniProtKB-UniRule"/>
</dbReference>
<dbReference type="GO" id="GO:0005737">
    <property type="term" value="C:cytoplasm"/>
    <property type="evidence" value="ECO:0007669"/>
    <property type="project" value="UniProtKB-SubCell"/>
</dbReference>
<evidence type="ECO:0000259" key="9">
    <source>
        <dbReference type="Pfam" id="PF21982"/>
    </source>
</evidence>
<feature type="domain" description="RecX third three-helical" evidence="8">
    <location>
        <begin position="216"/>
        <end position="258"/>
    </location>
</feature>